<gene>
    <name evidence="3" type="ORF">HII31_05984</name>
</gene>
<feature type="region of interest" description="Disordered" evidence="2">
    <location>
        <begin position="95"/>
        <end position="187"/>
    </location>
</feature>
<evidence type="ECO:0000313" key="3">
    <source>
        <dbReference type="EMBL" id="KAF7192667.1"/>
    </source>
</evidence>
<dbReference type="EMBL" id="JABCIY010000114">
    <property type="protein sequence ID" value="KAF7192667.1"/>
    <property type="molecule type" value="Genomic_DNA"/>
</dbReference>
<proteinExistence type="predicted"/>
<evidence type="ECO:0000313" key="4">
    <source>
        <dbReference type="Proteomes" id="UP000660729"/>
    </source>
</evidence>
<accession>A0A8H6RL86</accession>
<reference evidence="3" key="1">
    <citation type="submission" date="2020-04" db="EMBL/GenBank/DDBJ databases">
        <title>Draft genome resource of the tomato pathogen Pseudocercospora fuligena.</title>
        <authorList>
            <person name="Zaccaron A."/>
        </authorList>
    </citation>
    <scope>NUCLEOTIDE SEQUENCE</scope>
    <source>
        <strain evidence="3">PF001</strain>
    </source>
</reference>
<evidence type="ECO:0000256" key="1">
    <source>
        <dbReference type="SAM" id="Coils"/>
    </source>
</evidence>
<protein>
    <submittedName>
        <fullName evidence="3">Uncharacterized protein</fullName>
    </submittedName>
</protein>
<evidence type="ECO:0000256" key="2">
    <source>
        <dbReference type="SAM" id="MobiDB-lite"/>
    </source>
</evidence>
<dbReference type="OrthoDB" id="3650967at2759"/>
<name>A0A8H6RL86_9PEZI</name>
<organism evidence="3 4">
    <name type="scientific">Pseudocercospora fuligena</name>
    <dbReference type="NCBI Taxonomy" id="685502"/>
    <lineage>
        <taxon>Eukaryota</taxon>
        <taxon>Fungi</taxon>
        <taxon>Dikarya</taxon>
        <taxon>Ascomycota</taxon>
        <taxon>Pezizomycotina</taxon>
        <taxon>Dothideomycetes</taxon>
        <taxon>Dothideomycetidae</taxon>
        <taxon>Mycosphaerellales</taxon>
        <taxon>Mycosphaerellaceae</taxon>
        <taxon>Pseudocercospora</taxon>
    </lineage>
</organism>
<dbReference type="AlphaFoldDB" id="A0A8H6RL86"/>
<feature type="coiled-coil region" evidence="1">
    <location>
        <begin position="211"/>
        <end position="240"/>
    </location>
</feature>
<sequence>MEQKEAQIQDLFEEGQRTQNDYASTSNQLQVALEGIAEQDSAIVSLRSENQNLRDRNADIEQEHAAALEVQQEMQSTIEGLKNQVEVLEARCAQAEKDGKPDADMEDANDDGQKEEDSTVDDSGFVDMDPDDNENAPELSLPQHDPASQGKRITEKPMRPAVPLSLNTVRNKQISKKGAEKSKANHARSLKRFVAASEKPNGEQTSKNIKSAEALQQVVQDEEEAEKARKAENMKRIMDNSVQFFEEGEYRFILYNKMMYNPEKTEFVLFIKREAGRQPVRAVVAEQNLHRDMQSQLLLPWPEPLLWVETLDVELTRMKFAVACLYAQIPDVQAEAARAFLTEEEYTAFCGRCFGKGMLRAPLSCKQDLSWPTKWDEAVNTLSTYKRFQTAARLWASGEKASDELRCWPPTFLNVKKQQSCTVHQDQDEQEAAEEYTTGANAKAVNDLTDQAAANLLLNF</sequence>
<feature type="region of interest" description="Disordered" evidence="2">
    <location>
        <begin position="1"/>
        <end position="23"/>
    </location>
</feature>
<keyword evidence="1" id="KW-0175">Coiled coil</keyword>
<comment type="caution">
    <text evidence="3">The sequence shown here is derived from an EMBL/GenBank/DDBJ whole genome shotgun (WGS) entry which is preliminary data.</text>
</comment>
<dbReference type="Proteomes" id="UP000660729">
    <property type="component" value="Unassembled WGS sequence"/>
</dbReference>
<keyword evidence="4" id="KW-1185">Reference proteome</keyword>